<dbReference type="InterPro" id="IPR006441">
    <property type="entry name" value="Phage_P2_GpN"/>
</dbReference>
<accession>A0A380B5P0</accession>
<name>A0A380B5P0_9GAMM</name>
<dbReference type="NCBIfam" id="TIGR01551">
    <property type="entry name" value="major_capsid_P2"/>
    <property type="match status" value="1"/>
</dbReference>
<proteinExistence type="predicted"/>
<dbReference type="EMBL" id="UGYV01000001">
    <property type="protein sequence ID" value="SUI93619.1"/>
    <property type="molecule type" value="Genomic_DNA"/>
</dbReference>
<protein>
    <submittedName>
        <fullName evidence="1">Phage major capsid protein, P2 family</fullName>
    </submittedName>
</protein>
<dbReference type="Pfam" id="PF05125">
    <property type="entry name" value="Phage_cap_P2"/>
    <property type="match status" value="1"/>
</dbReference>
<dbReference type="Proteomes" id="UP000255061">
    <property type="component" value="Unassembled WGS sequence"/>
</dbReference>
<gene>
    <name evidence="1" type="ORF">NCTC10736_03764</name>
</gene>
<organism evidence="1 2">
    <name type="scientific">Shewanella morhuae</name>
    <dbReference type="NCBI Taxonomy" id="365591"/>
    <lineage>
        <taxon>Bacteria</taxon>
        <taxon>Pseudomonadati</taxon>
        <taxon>Pseudomonadota</taxon>
        <taxon>Gammaproteobacteria</taxon>
        <taxon>Alteromonadales</taxon>
        <taxon>Shewanellaceae</taxon>
        <taxon>Shewanella</taxon>
    </lineage>
</organism>
<reference evidence="1 2" key="1">
    <citation type="submission" date="2018-06" db="EMBL/GenBank/DDBJ databases">
        <authorList>
            <consortium name="Pathogen Informatics"/>
            <person name="Doyle S."/>
        </authorList>
    </citation>
    <scope>NUCLEOTIDE SEQUENCE [LARGE SCALE GENOMIC DNA]</scope>
    <source>
        <strain evidence="1 2">NCTC10736</strain>
    </source>
</reference>
<evidence type="ECO:0000313" key="2">
    <source>
        <dbReference type="Proteomes" id="UP000255061"/>
    </source>
</evidence>
<sequence length="334" mass="37200">MRNTTRTLFNGYLGQVATLNGVETATAKFTVEPTIQQTLETRMQESSQFLTMINVVPVTEKSGEKLGLGVNGTIAGTTDTTQSDRQAIDPTDLDALGYDCTQTNFDTALRYAKIDMWAKFPDFQARIRDAILKQQALDRIMIGFNGTSRAATSNRANNPLLQDVNIGWLKKIRQHAPQRHMAEVVEGSGKIVIGTDYANLDALVFDMVNNMIDPWHQDDTELVVICGRKLLADKYFPIINKDNVPTETMAADMIISQKRIGGLGAVRVPHFPANALLVTRLDNLSLYWQEGARRRSVIDNPKRDQIENYESSNDAYVVEDYGCTAFAENIEMGA</sequence>
<dbReference type="RefSeq" id="WP_115407010.1">
    <property type="nucleotide sequence ID" value="NZ_UGYV01000001.1"/>
</dbReference>
<evidence type="ECO:0000313" key="1">
    <source>
        <dbReference type="EMBL" id="SUI93619.1"/>
    </source>
</evidence>
<dbReference type="AlphaFoldDB" id="A0A380B5P0"/>